<reference evidence="1 2" key="1">
    <citation type="submission" date="2019-08" db="EMBL/GenBank/DDBJ databases">
        <title>Actinomadura sp. nov. CYP1-5 isolated from mountain soil.</title>
        <authorList>
            <person name="Songsumanus A."/>
            <person name="Kuncharoen N."/>
            <person name="Kudo T."/>
            <person name="Yuki M."/>
            <person name="Igarashi Y."/>
            <person name="Tanasupawat S."/>
        </authorList>
    </citation>
    <scope>NUCLEOTIDE SEQUENCE [LARGE SCALE GENOMIC DNA]</scope>
    <source>
        <strain evidence="1 2">GKU157</strain>
    </source>
</reference>
<proteinExistence type="predicted"/>
<evidence type="ECO:0000313" key="1">
    <source>
        <dbReference type="EMBL" id="TYC13681.1"/>
    </source>
</evidence>
<dbReference type="Gene3D" id="2.30.110.10">
    <property type="entry name" value="Electron Transport, Fmn-binding Protein, Chain A"/>
    <property type="match status" value="1"/>
</dbReference>
<dbReference type="GO" id="GO:0016491">
    <property type="term" value="F:oxidoreductase activity"/>
    <property type="evidence" value="ECO:0007669"/>
    <property type="project" value="InterPro"/>
</dbReference>
<name>A0A5D0U4X6_9ACTN</name>
<evidence type="ECO:0000313" key="2">
    <source>
        <dbReference type="Proteomes" id="UP000322634"/>
    </source>
</evidence>
<dbReference type="OrthoDB" id="3778270at2"/>
<accession>A0A5D0U4X6</accession>
<dbReference type="InterPro" id="IPR004378">
    <property type="entry name" value="F420H2_quin_Rdtase"/>
</dbReference>
<keyword evidence="2" id="KW-1185">Reference proteome</keyword>
<dbReference type="EMBL" id="VSFF01000007">
    <property type="protein sequence ID" value="TYC13681.1"/>
    <property type="molecule type" value="Genomic_DNA"/>
</dbReference>
<organism evidence="1 2">
    <name type="scientific">Actinomadura syzygii</name>
    <dbReference type="NCBI Taxonomy" id="1427538"/>
    <lineage>
        <taxon>Bacteria</taxon>
        <taxon>Bacillati</taxon>
        <taxon>Actinomycetota</taxon>
        <taxon>Actinomycetes</taxon>
        <taxon>Streptosporangiales</taxon>
        <taxon>Thermomonosporaceae</taxon>
        <taxon>Actinomadura</taxon>
    </lineage>
</organism>
<gene>
    <name evidence="1" type="ORF">FXF65_18550</name>
</gene>
<dbReference type="InterPro" id="IPR012349">
    <property type="entry name" value="Split_barrel_FMN-bd"/>
</dbReference>
<sequence>MAVPIPGFVARVNRVATNKVTEPFAARLPGFGIVLHRGRRSGRVYRTPINVFREPGGYVAALTYGPESDWVRNVVAAGGCDLVTRGERIHLTDPRIVHDETRRAVPAAVRPILGAIGVNDFLRLSDRARRE</sequence>
<dbReference type="Proteomes" id="UP000322634">
    <property type="component" value="Unassembled WGS sequence"/>
</dbReference>
<dbReference type="AlphaFoldDB" id="A0A5D0U4X6"/>
<comment type="caution">
    <text evidence="1">The sequence shown here is derived from an EMBL/GenBank/DDBJ whole genome shotgun (WGS) entry which is preliminary data.</text>
</comment>
<dbReference type="NCBIfam" id="TIGR00026">
    <property type="entry name" value="hi_GC_TIGR00026"/>
    <property type="match status" value="1"/>
</dbReference>
<protein>
    <submittedName>
        <fullName evidence="1">Nitroreductase family deazaflavin-dependent oxidoreductase</fullName>
    </submittedName>
</protein>